<evidence type="ECO:0000256" key="5">
    <source>
        <dbReference type="ARBA" id="ARBA00022989"/>
    </source>
</evidence>
<comment type="subcellular location">
    <subcellularLocation>
        <location evidence="1 7">Cell membrane</location>
        <topology evidence="1 7">Multi-pass membrane protein</topology>
    </subcellularLocation>
</comment>
<dbReference type="PANTHER" id="PTHR30193">
    <property type="entry name" value="ABC TRANSPORTER PERMEASE PROTEIN"/>
    <property type="match status" value="1"/>
</dbReference>
<dbReference type="RefSeq" id="WP_044645631.1">
    <property type="nucleotide sequence ID" value="NZ_JTHP01000011.1"/>
</dbReference>
<dbReference type="PATRIC" id="fig|159743.3.peg.1752"/>
<keyword evidence="3" id="KW-1003">Cell membrane</keyword>
<keyword evidence="6 7" id="KW-0472">Membrane</keyword>
<evidence type="ECO:0000256" key="7">
    <source>
        <dbReference type="RuleBase" id="RU363032"/>
    </source>
</evidence>
<keyword evidence="10" id="KW-1185">Reference proteome</keyword>
<evidence type="ECO:0000259" key="8">
    <source>
        <dbReference type="PROSITE" id="PS50928"/>
    </source>
</evidence>
<dbReference type="PROSITE" id="PS50928">
    <property type="entry name" value="ABC_TM1"/>
    <property type="match status" value="1"/>
</dbReference>
<protein>
    <submittedName>
        <fullName evidence="9">Cytochrome C biogenesis protein</fullName>
    </submittedName>
</protein>
<feature type="transmembrane region" description="Helical" evidence="7">
    <location>
        <begin position="261"/>
        <end position="282"/>
    </location>
</feature>
<dbReference type="PANTHER" id="PTHR30193:SF37">
    <property type="entry name" value="INNER MEMBRANE ABC TRANSPORTER PERMEASE PROTEIN YCJO"/>
    <property type="match status" value="1"/>
</dbReference>
<dbReference type="InterPro" id="IPR000515">
    <property type="entry name" value="MetI-like"/>
</dbReference>
<evidence type="ECO:0000256" key="4">
    <source>
        <dbReference type="ARBA" id="ARBA00022692"/>
    </source>
</evidence>
<gene>
    <name evidence="9" type="ORF">QD47_07965</name>
</gene>
<evidence type="ECO:0000256" key="6">
    <source>
        <dbReference type="ARBA" id="ARBA00023136"/>
    </source>
</evidence>
<dbReference type="InterPro" id="IPR051393">
    <property type="entry name" value="ABC_transporter_permease"/>
</dbReference>
<feature type="transmembrane region" description="Helical" evidence="7">
    <location>
        <begin position="148"/>
        <end position="167"/>
    </location>
</feature>
<dbReference type="Proteomes" id="UP000032534">
    <property type="component" value="Unassembled WGS sequence"/>
</dbReference>
<dbReference type="Gene3D" id="1.10.3720.10">
    <property type="entry name" value="MetI-like"/>
    <property type="match status" value="1"/>
</dbReference>
<dbReference type="EMBL" id="JTHP01000011">
    <property type="protein sequence ID" value="KJD46098.1"/>
    <property type="molecule type" value="Genomic_DNA"/>
</dbReference>
<dbReference type="CDD" id="cd06261">
    <property type="entry name" value="TM_PBP2"/>
    <property type="match status" value="1"/>
</dbReference>
<dbReference type="OrthoDB" id="9785347at2"/>
<proteinExistence type="inferred from homology"/>
<feature type="transmembrane region" description="Helical" evidence="7">
    <location>
        <begin position="212"/>
        <end position="229"/>
    </location>
</feature>
<sequence length="291" mass="32799">MLKEIWKHRAVYAAISPFYLLFGIFGLFPIGFSLYLAFHKWDGIGDMTYNGWGNFRYLVTDNEFWQAVGNTFAIWVYSTIPMLFFALIIAFLLYAPFVKMRTLWRVGFFLPNVTSIVAVAIIFGALFANNFGFLNYLLQLLGLPMIQWLNLPWGIQIAVSSMVVWRWTGYNAIIYLAGLQSIPHVLYEAAKIDGATGAQAFFRITIPMLRPVILFTVITSTIGGMQLFTEPQVLVGNDGGAGASGMTIVLYLYRESFINNYFGYGAAVGWGMFLIIALFSIVNWKLVQGKK</sequence>
<evidence type="ECO:0000313" key="9">
    <source>
        <dbReference type="EMBL" id="KJD46098.1"/>
    </source>
</evidence>
<comment type="similarity">
    <text evidence="7">Belongs to the binding-protein-dependent transport system permease family.</text>
</comment>
<name>A0A0D7X544_9BACL</name>
<keyword evidence="5 7" id="KW-1133">Transmembrane helix</keyword>
<feature type="domain" description="ABC transmembrane type-1" evidence="8">
    <location>
        <begin position="68"/>
        <end position="283"/>
    </location>
</feature>
<accession>A0A0D7X544</accession>
<keyword evidence="4 7" id="KW-0812">Transmembrane</keyword>
<reference evidence="9 10" key="1">
    <citation type="submission" date="2014-11" db="EMBL/GenBank/DDBJ databases">
        <title>Draft Genome Sequences of Paenibacillus polymyxa NRRL B-30509 and Paenibacillus terrae NRRL B-30644, Strains from a Poultry Environment that Produce Tridecaptin A and Paenicidins.</title>
        <authorList>
            <person name="van Belkum M.J."/>
            <person name="Lohans C.T."/>
            <person name="Vederas J.C."/>
        </authorList>
    </citation>
    <scope>NUCLEOTIDE SEQUENCE [LARGE SCALE GENOMIC DNA]</scope>
    <source>
        <strain evidence="9 10">NRRL B-30644</strain>
    </source>
</reference>
<organism evidence="9 10">
    <name type="scientific">Paenibacillus terrae</name>
    <dbReference type="NCBI Taxonomy" id="159743"/>
    <lineage>
        <taxon>Bacteria</taxon>
        <taxon>Bacillati</taxon>
        <taxon>Bacillota</taxon>
        <taxon>Bacilli</taxon>
        <taxon>Bacillales</taxon>
        <taxon>Paenibacillaceae</taxon>
        <taxon>Paenibacillus</taxon>
    </lineage>
</organism>
<feature type="transmembrane region" description="Helical" evidence="7">
    <location>
        <begin position="72"/>
        <end position="94"/>
    </location>
</feature>
<dbReference type="GO" id="GO:0055085">
    <property type="term" value="P:transmembrane transport"/>
    <property type="evidence" value="ECO:0007669"/>
    <property type="project" value="InterPro"/>
</dbReference>
<comment type="caution">
    <text evidence="9">The sequence shown here is derived from an EMBL/GenBank/DDBJ whole genome shotgun (WGS) entry which is preliminary data.</text>
</comment>
<dbReference type="InterPro" id="IPR035906">
    <property type="entry name" value="MetI-like_sf"/>
</dbReference>
<evidence type="ECO:0000313" key="10">
    <source>
        <dbReference type="Proteomes" id="UP000032534"/>
    </source>
</evidence>
<feature type="transmembrane region" description="Helical" evidence="7">
    <location>
        <begin position="12"/>
        <end position="38"/>
    </location>
</feature>
<dbReference type="Pfam" id="PF00528">
    <property type="entry name" value="BPD_transp_1"/>
    <property type="match status" value="1"/>
</dbReference>
<keyword evidence="2 7" id="KW-0813">Transport</keyword>
<evidence type="ECO:0000256" key="1">
    <source>
        <dbReference type="ARBA" id="ARBA00004651"/>
    </source>
</evidence>
<evidence type="ECO:0000256" key="3">
    <source>
        <dbReference type="ARBA" id="ARBA00022475"/>
    </source>
</evidence>
<dbReference type="GO" id="GO:0005886">
    <property type="term" value="C:plasma membrane"/>
    <property type="evidence" value="ECO:0007669"/>
    <property type="project" value="UniProtKB-SubCell"/>
</dbReference>
<dbReference type="SUPFAM" id="SSF161098">
    <property type="entry name" value="MetI-like"/>
    <property type="match status" value="1"/>
</dbReference>
<dbReference type="AlphaFoldDB" id="A0A0D7X544"/>
<feature type="transmembrane region" description="Helical" evidence="7">
    <location>
        <begin position="106"/>
        <end position="128"/>
    </location>
</feature>
<evidence type="ECO:0000256" key="2">
    <source>
        <dbReference type="ARBA" id="ARBA00022448"/>
    </source>
</evidence>